<proteinExistence type="predicted"/>
<dbReference type="AlphaFoldDB" id="A0A8H3LY20"/>
<protein>
    <submittedName>
        <fullName evidence="2">Glutathione S-transferase</fullName>
    </submittedName>
</protein>
<reference evidence="2" key="1">
    <citation type="submission" date="2019-10" db="EMBL/GenBank/DDBJ databases">
        <title>Conservation and host-specific expression of non-tandemly repeated heterogenous ribosome RNA gene in arbuscular mycorrhizal fungi.</title>
        <authorList>
            <person name="Maeda T."/>
            <person name="Kobayashi Y."/>
            <person name="Nakagawa T."/>
            <person name="Ezawa T."/>
            <person name="Yamaguchi K."/>
            <person name="Bino T."/>
            <person name="Nishimoto Y."/>
            <person name="Shigenobu S."/>
            <person name="Kawaguchi M."/>
        </authorList>
    </citation>
    <scope>NUCLEOTIDE SEQUENCE</scope>
    <source>
        <strain evidence="2">HR1</strain>
    </source>
</reference>
<name>A0A8H3LY20_9GLOM</name>
<sequence length="118" mass="13688">MGLCTYLISLLNAYLAQVLLGLSYGIVQPSSYEEIKPPEYLATNGRATYLDDDEFHIYETRAITRYLVNKNIMIVNEVREELEKTLDVHEKLLEGRKRLFNWRILYAPLTLYAINAGE</sequence>
<keyword evidence="1" id="KW-0732">Signal</keyword>
<evidence type="ECO:0000313" key="2">
    <source>
        <dbReference type="EMBL" id="GES94050.1"/>
    </source>
</evidence>
<keyword evidence="2" id="KW-0808">Transferase</keyword>
<dbReference type="Gene3D" id="3.40.30.10">
    <property type="entry name" value="Glutaredoxin"/>
    <property type="match status" value="1"/>
</dbReference>
<evidence type="ECO:0000256" key="1">
    <source>
        <dbReference type="SAM" id="SignalP"/>
    </source>
</evidence>
<feature type="signal peptide" evidence="1">
    <location>
        <begin position="1"/>
        <end position="21"/>
    </location>
</feature>
<accession>A0A8H3LY20</accession>
<dbReference type="InterPro" id="IPR036249">
    <property type="entry name" value="Thioredoxin-like_sf"/>
</dbReference>
<dbReference type="EMBL" id="BLAL01000229">
    <property type="protein sequence ID" value="GES94050.1"/>
    <property type="molecule type" value="Genomic_DNA"/>
</dbReference>
<dbReference type="Proteomes" id="UP000615446">
    <property type="component" value="Unassembled WGS sequence"/>
</dbReference>
<feature type="chain" id="PRO_5034408548" evidence="1">
    <location>
        <begin position="22"/>
        <end position="118"/>
    </location>
</feature>
<dbReference type="OrthoDB" id="249703at2759"/>
<comment type="caution">
    <text evidence="2">The sequence shown here is derived from an EMBL/GenBank/DDBJ whole genome shotgun (WGS) entry which is preliminary data.</text>
</comment>
<evidence type="ECO:0000313" key="3">
    <source>
        <dbReference type="Proteomes" id="UP000615446"/>
    </source>
</evidence>
<gene>
    <name evidence="2" type="ORF">RCL2_002079200</name>
</gene>
<dbReference type="GO" id="GO:0016740">
    <property type="term" value="F:transferase activity"/>
    <property type="evidence" value="ECO:0007669"/>
    <property type="project" value="UniProtKB-KW"/>
</dbReference>
<organism evidence="2 3">
    <name type="scientific">Rhizophagus clarus</name>
    <dbReference type="NCBI Taxonomy" id="94130"/>
    <lineage>
        <taxon>Eukaryota</taxon>
        <taxon>Fungi</taxon>
        <taxon>Fungi incertae sedis</taxon>
        <taxon>Mucoromycota</taxon>
        <taxon>Glomeromycotina</taxon>
        <taxon>Glomeromycetes</taxon>
        <taxon>Glomerales</taxon>
        <taxon>Glomeraceae</taxon>
        <taxon>Rhizophagus</taxon>
    </lineage>
</organism>
<dbReference type="SUPFAM" id="SSF52833">
    <property type="entry name" value="Thioredoxin-like"/>
    <property type="match status" value="1"/>
</dbReference>